<evidence type="ECO:0000256" key="1">
    <source>
        <dbReference type="SAM" id="MobiDB-lite"/>
    </source>
</evidence>
<feature type="region of interest" description="Disordered" evidence="1">
    <location>
        <begin position="18"/>
        <end position="76"/>
    </location>
</feature>
<sequence length="76" mass="8067">MESLGVLSQRVEDSMRKIELEWNRHPKGVSSPGNSEAGLNQPAPDSPNPGEVGAAKRPDPEFSENGVLGTGQAEII</sequence>
<name>A0ABS8RXB8_DATST</name>
<organism evidence="2 3">
    <name type="scientific">Datura stramonium</name>
    <name type="common">Jimsonweed</name>
    <name type="synonym">Common thornapple</name>
    <dbReference type="NCBI Taxonomy" id="4076"/>
    <lineage>
        <taxon>Eukaryota</taxon>
        <taxon>Viridiplantae</taxon>
        <taxon>Streptophyta</taxon>
        <taxon>Embryophyta</taxon>
        <taxon>Tracheophyta</taxon>
        <taxon>Spermatophyta</taxon>
        <taxon>Magnoliopsida</taxon>
        <taxon>eudicotyledons</taxon>
        <taxon>Gunneridae</taxon>
        <taxon>Pentapetalae</taxon>
        <taxon>asterids</taxon>
        <taxon>lamiids</taxon>
        <taxon>Solanales</taxon>
        <taxon>Solanaceae</taxon>
        <taxon>Solanoideae</taxon>
        <taxon>Datureae</taxon>
        <taxon>Datura</taxon>
    </lineage>
</organism>
<gene>
    <name evidence="2" type="ORF">HAX54_010244</name>
</gene>
<accession>A0ABS8RXB8</accession>
<evidence type="ECO:0000313" key="2">
    <source>
        <dbReference type="EMBL" id="MCD7451228.1"/>
    </source>
</evidence>
<dbReference type="Proteomes" id="UP000823775">
    <property type="component" value="Unassembled WGS sequence"/>
</dbReference>
<keyword evidence="3" id="KW-1185">Reference proteome</keyword>
<proteinExistence type="predicted"/>
<comment type="caution">
    <text evidence="2">The sequence shown here is derived from an EMBL/GenBank/DDBJ whole genome shotgun (WGS) entry which is preliminary data.</text>
</comment>
<reference evidence="2 3" key="1">
    <citation type="journal article" date="2021" name="BMC Genomics">
        <title>Datura genome reveals duplications of psychoactive alkaloid biosynthetic genes and high mutation rate following tissue culture.</title>
        <authorList>
            <person name="Rajewski A."/>
            <person name="Carter-House D."/>
            <person name="Stajich J."/>
            <person name="Litt A."/>
        </authorList>
    </citation>
    <scope>NUCLEOTIDE SEQUENCE [LARGE SCALE GENOMIC DNA]</scope>
    <source>
        <strain evidence="2">AR-01</strain>
    </source>
</reference>
<dbReference type="EMBL" id="JACEIK010000156">
    <property type="protein sequence ID" value="MCD7451228.1"/>
    <property type="molecule type" value="Genomic_DNA"/>
</dbReference>
<protein>
    <submittedName>
        <fullName evidence="2">Uncharacterized protein</fullName>
    </submittedName>
</protein>
<evidence type="ECO:0000313" key="3">
    <source>
        <dbReference type="Proteomes" id="UP000823775"/>
    </source>
</evidence>